<dbReference type="InterPro" id="IPR000421">
    <property type="entry name" value="FA58C"/>
</dbReference>
<dbReference type="AlphaFoldDB" id="A0A2V3DS89"/>
<keyword evidence="3" id="KW-1185">Reference proteome</keyword>
<reference evidence="2 3" key="1">
    <citation type="submission" date="2018-05" db="EMBL/GenBank/DDBJ databases">
        <title>Genetic diversity of glacier-inhabiting Cryobacterium bacteria in China and description of Cryobacterium mengkeensis sp. nov. and Arthrobacter glacialis sp. nov.</title>
        <authorList>
            <person name="Liu Q."/>
            <person name="Xin Y.-H."/>
        </authorList>
    </citation>
    <scope>NUCLEOTIDE SEQUENCE [LARGE SCALE GENOMIC DNA]</scope>
    <source>
        <strain evidence="2 3">GP3</strain>
    </source>
</reference>
<dbReference type="Gene3D" id="2.60.120.260">
    <property type="entry name" value="Galactose-binding domain-like"/>
    <property type="match status" value="1"/>
</dbReference>
<dbReference type="Pfam" id="PF00754">
    <property type="entry name" value="F5_F8_type_C"/>
    <property type="match status" value="1"/>
</dbReference>
<sequence length="116" mass="12829">MENQLPGNFAAMAIDGDSYTRWSSNYVDDLWLQVEFAQASPIDHVKIVWPNAAAKKFILQTSLDGVTWTDAETITSTVGPGRTDEITLGVANAKFLRMQGVSRWSTYGYPISELAI</sequence>
<evidence type="ECO:0000259" key="1">
    <source>
        <dbReference type="PROSITE" id="PS50022"/>
    </source>
</evidence>
<dbReference type="EMBL" id="QHLZ01000005">
    <property type="protein sequence ID" value="PXA65388.1"/>
    <property type="molecule type" value="Genomic_DNA"/>
</dbReference>
<evidence type="ECO:0000313" key="3">
    <source>
        <dbReference type="Proteomes" id="UP000246303"/>
    </source>
</evidence>
<proteinExistence type="predicted"/>
<gene>
    <name evidence="2" type="ORF">CVS29_08950</name>
</gene>
<dbReference type="OrthoDB" id="2479530at2"/>
<protein>
    <recommendedName>
        <fullName evidence="1">F5/8 type C domain-containing protein</fullName>
    </recommendedName>
</protein>
<dbReference type="Proteomes" id="UP000246303">
    <property type="component" value="Unassembled WGS sequence"/>
</dbReference>
<evidence type="ECO:0000313" key="2">
    <source>
        <dbReference type="EMBL" id="PXA65388.1"/>
    </source>
</evidence>
<comment type="caution">
    <text evidence="2">The sequence shown here is derived from an EMBL/GenBank/DDBJ whole genome shotgun (WGS) entry which is preliminary data.</text>
</comment>
<dbReference type="SUPFAM" id="SSF49785">
    <property type="entry name" value="Galactose-binding domain-like"/>
    <property type="match status" value="1"/>
</dbReference>
<organism evidence="2 3">
    <name type="scientific">Arthrobacter psychrochitiniphilus</name>
    <dbReference type="NCBI Taxonomy" id="291045"/>
    <lineage>
        <taxon>Bacteria</taxon>
        <taxon>Bacillati</taxon>
        <taxon>Actinomycetota</taxon>
        <taxon>Actinomycetes</taxon>
        <taxon>Micrococcales</taxon>
        <taxon>Micrococcaceae</taxon>
        <taxon>Arthrobacter</taxon>
    </lineage>
</organism>
<dbReference type="InterPro" id="IPR008979">
    <property type="entry name" value="Galactose-bd-like_sf"/>
</dbReference>
<dbReference type="PROSITE" id="PS50022">
    <property type="entry name" value="FA58C_3"/>
    <property type="match status" value="1"/>
</dbReference>
<accession>A0A2V3DS89</accession>
<name>A0A2V3DS89_9MICC</name>
<feature type="domain" description="F5/8 type C" evidence="1">
    <location>
        <begin position="1"/>
        <end position="116"/>
    </location>
</feature>